<evidence type="ECO:0000256" key="4">
    <source>
        <dbReference type="ARBA" id="ARBA00022989"/>
    </source>
</evidence>
<evidence type="ECO:0000313" key="9">
    <source>
        <dbReference type="Proteomes" id="UP000219439"/>
    </source>
</evidence>
<evidence type="ECO:0000313" key="8">
    <source>
        <dbReference type="EMBL" id="SNZ19615.1"/>
    </source>
</evidence>
<keyword evidence="2" id="KW-1003">Cell membrane</keyword>
<dbReference type="PANTHER" id="PTHR30485">
    <property type="entry name" value="NI/FE-HYDROGENASE 1 B-TYPE CYTOCHROME SUBUNIT"/>
    <property type="match status" value="1"/>
</dbReference>
<dbReference type="GO" id="GO:0005886">
    <property type="term" value="C:plasma membrane"/>
    <property type="evidence" value="ECO:0007669"/>
    <property type="project" value="UniProtKB-SubCell"/>
</dbReference>
<evidence type="ECO:0000256" key="2">
    <source>
        <dbReference type="ARBA" id="ARBA00022475"/>
    </source>
</evidence>
<dbReference type="GO" id="GO:0022904">
    <property type="term" value="P:respiratory electron transport chain"/>
    <property type="evidence" value="ECO:0007669"/>
    <property type="project" value="InterPro"/>
</dbReference>
<evidence type="ECO:0000256" key="5">
    <source>
        <dbReference type="ARBA" id="ARBA00023136"/>
    </source>
</evidence>
<accession>A0A285PCX8</accession>
<dbReference type="GO" id="GO:0009055">
    <property type="term" value="F:electron transfer activity"/>
    <property type="evidence" value="ECO:0007669"/>
    <property type="project" value="InterPro"/>
</dbReference>
<name>A0A285PCX8_9HYPH</name>
<dbReference type="InterPro" id="IPR016174">
    <property type="entry name" value="Di-haem_cyt_TM"/>
</dbReference>
<dbReference type="OrthoDB" id="9781740at2"/>
<sequence length="317" mass="35367">MSSETLFKTDFTGDETVTWTSISSKISARFHYRAKPHQGGRLVYRQSVATRLTHWLWALCLFFLAGSGLQIFNAHPELSFGEQSGAATGQVFLTIEAKDTPKGPVGITNFLGLEMDSSGLLGLQGEGLFQTYQAFPSFMTLPSGRDLTTGRAVHFFFAWLFVATLLIWLIAGLRRGPKGHIIQDLWMTKTDWQALPADFMAHVKGQFHHTRRYQSLQKLAYGSVLFFLFPLMIATGLAMSPGMNAILPWLTELFGGRQSARSFHFIGLVLLFGFFLIHMAMILLAGPINELRAIITGWYRTDPPISPSPKLDDEASQ</sequence>
<dbReference type="InterPro" id="IPR051542">
    <property type="entry name" value="Hydrogenase_cytochrome"/>
</dbReference>
<dbReference type="EMBL" id="OBEL01000002">
    <property type="protein sequence ID" value="SNZ19615.1"/>
    <property type="molecule type" value="Genomic_DNA"/>
</dbReference>
<dbReference type="Gene3D" id="1.20.950.20">
    <property type="entry name" value="Transmembrane di-heme cytochromes, Chain C"/>
    <property type="match status" value="1"/>
</dbReference>
<dbReference type="Proteomes" id="UP000219439">
    <property type="component" value="Unassembled WGS sequence"/>
</dbReference>
<evidence type="ECO:0000256" key="6">
    <source>
        <dbReference type="SAM" id="Phobius"/>
    </source>
</evidence>
<evidence type="ECO:0000256" key="3">
    <source>
        <dbReference type="ARBA" id="ARBA00022692"/>
    </source>
</evidence>
<dbReference type="PANTHER" id="PTHR30485:SF1">
    <property type="entry name" value="CYTOCHROME YDHU-RELATED"/>
    <property type="match status" value="1"/>
</dbReference>
<comment type="subcellular location">
    <subcellularLocation>
        <location evidence="1">Cell membrane</location>
        <topology evidence="1">Multi-pass membrane protein</topology>
    </subcellularLocation>
</comment>
<reference evidence="8 9" key="1">
    <citation type="submission" date="2017-09" db="EMBL/GenBank/DDBJ databases">
        <authorList>
            <person name="Ehlers B."/>
            <person name="Leendertz F.H."/>
        </authorList>
    </citation>
    <scope>NUCLEOTIDE SEQUENCE [LARGE SCALE GENOMIC DNA]</scope>
    <source>
        <strain evidence="8 9">DSM 18289</strain>
    </source>
</reference>
<protein>
    <submittedName>
        <fullName evidence="8">Thiosulfate reductase cytochrome b subunit</fullName>
    </submittedName>
</protein>
<dbReference type="GO" id="GO:0020037">
    <property type="term" value="F:heme binding"/>
    <property type="evidence" value="ECO:0007669"/>
    <property type="project" value="TreeGrafter"/>
</dbReference>
<keyword evidence="9" id="KW-1185">Reference proteome</keyword>
<feature type="transmembrane region" description="Helical" evidence="6">
    <location>
        <begin position="152"/>
        <end position="173"/>
    </location>
</feature>
<proteinExistence type="predicted"/>
<keyword evidence="3 6" id="KW-0812">Transmembrane</keyword>
<gene>
    <name evidence="8" type="ORF">SAMN06265368_2705</name>
</gene>
<feature type="transmembrane region" description="Helical" evidence="6">
    <location>
        <begin position="263"/>
        <end position="285"/>
    </location>
</feature>
<dbReference type="InterPro" id="IPR011577">
    <property type="entry name" value="Cyt_b561_bac/Ni-Hgenase"/>
</dbReference>
<dbReference type="RefSeq" id="WP_097153948.1">
    <property type="nucleotide sequence ID" value="NZ_OBEL01000002.1"/>
</dbReference>
<feature type="transmembrane region" description="Helical" evidence="6">
    <location>
        <begin position="55"/>
        <end position="72"/>
    </location>
</feature>
<organism evidence="8 9">
    <name type="scientific">Cohaesibacter gelatinilyticus</name>
    <dbReference type="NCBI Taxonomy" id="372072"/>
    <lineage>
        <taxon>Bacteria</taxon>
        <taxon>Pseudomonadati</taxon>
        <taxon>Pseudomonadota</taxon>
        <taxon>Alphaproteobacteria</taxon>
        <taxon>Hyphomicrobiales</taxon>
        <taxon>Cohaesibacteraceae</taxon>
    </lineage>
</organism>
<keyword evidence="5 6" id="KW-0472">Membrane</keyword>
<feature type="transmembrane region" description="Helical" evidence="6">
    <location>
        <begin position="219"/>
        <end position="243"/>
    </location>
</feature>
<keyword evidence="4 6" id="KW-1133">Transmembrane helix</keyword>
<dbReference type="SUPFAM" id="SSF81342">
    <property type="entry name" value="Transmembrane di-heme cytochromes"/>
    <property type="match status" value="1"/>
</dbReference>
<feature type="domain" description="Cytochrome b561 bacterial/Ni-hydrogenase" evidence="7">
    <location>
        <begin position="45"/>
        <end position="297"/>
    </location>
</feature>
<dbReference type="Pfam" id="PF01292">
    <property type="entry name" value="Ni_hydr_CYTB"/>
    <property type="match status" value="1"/>
</dbReference>
<evidence type="ECO:0000259" key="7">
    <source>
        <dbReference type="Pfam" id="PF01292"/>
    </source>
</evidence>
<evidence type="ECO:0000256" key="1">
    <source>
        <dbReference type="ARBA" id="ARBA00004651"/>
    </source>
</evidence>
<dbReference type="AlphaFoldDB" id="A0A285PCX8"/>